<dbReference type="HOGENOM" id="CLU_104916_1_1_2"/>
<protein>
    <submittedName>
        <fullName evidence="2">Putitive phosphate transport regulator</fullName>
    </submittedName>
</protein>
<dbReference type="SUPFAM" id="SSF109755">
    <property type="entry name" value="PhoU-like"/>
    <property type="match status" value="1"/>
</dbReference>
<evidence type="ECO:0000313" key="3">
    <source>
        <dbReference type="Proteomes" id="UP000001400"/>
    </source>
</evidence>
<reference evidence="2" key="1">
    <citation type="submission" date="2010-02" db="EMBL/GenBank/DDBJ databases">
        <title>Complete sequence of Aciduliprofundum boonei T469.</title>
        <authorList>
            <consortium name="US DOE Joint Genome Institute"/>
            <person name="Lucas S."/>
            <person name="Copeland A."/>
            <person name="Lapidus A."/>
            <person name="Cheng J.-F."/>
            <person name="Bruce D."/>
            <person name="Goodwin L."/>
            <person name="Pitluck S."/>
            <person name="Saunders E."/>
            <person name="Detter J.C."/>
            <person name="Han C."/>
            <person name="Tapia R."/>
            <person name="Land M."/>
            <person name="Hauser L."/>
            <person name="Kyrpides N."/>
            <person name="Mikhailova N."/>
            <person name="Flores G."/>
            <person name="Reysenbach A.-L."/>
            <person name="Woyke T."/>
        </authorList>
    </citation>
    <scope>NUCLEOTIDE SEQUENCE</scope>
    <source>
        <strain evidence="2">T469</strain>
    </source>
</reference>
<comment type="similarity">
    <text evidence="1">Belongs to the UPF0111 family.</text>
</comment>
<dbReference type="STRING" id="439481.Aboo_0036"/>
<dbReference type="InterPro" id="IPR002727">
    <property type="entry name" value="DUF47"/>
</dbReference>
<dbReference type="AlphaFoldDB" id="B5IFC5"/>
<dbReference type="NCBIfam" id="TIGR00153">
    <property type="entry name" value="TIGR00153 family protein"/>
    <property type="match status" value="1"/>
</dbReference>
<name>B5IFC5_ACIB4</name>
<evidence type="ECO:0000313" key="2">
    <source>
        <dbReference type="EMBL" id="ADD07848.1"/>
    </source>
</evidence>
<dbReference type="InterPro" id="IPR038078">
    <property type="entry name" value="PhoU-like_sf"/>
</dbReference>
<evidence type="ECO:0000256" key="1">
    <source>
        <dbReference type="ARBA" id="ARBA00008591"/>
    </source>
</evidence>
<dbReference type="KEGG" id="abi:Aboo_0036"/>
<dbReference type="PANTHER" id="PTHR36536:SF3">
    <property type="entry name" value="UPF0111 PROTEIN HI_1603"/>
    <property type="match status" value="1"/>
</dbReference>
<dbReference type="eggNOG" id="arCOG02640">
    <property type="taxonomic scope" value="Archaea"/>
</dbReference>
<dbReference type="RefSeq" id="WP_008085421.1">
    <property type="nucleotide sequence ID" value="NC_013926.1"/>
</dbReference>
<dbReference type="Pfam" id="PF01865">
    <property type="entry name" value="PhoU_div"/>
    <property type="match status" value="1"/>
</dbReference>
<gene>
    <name evidence="2" type="ordered locus">Aboo_0036</name>
</gene>
<sequence>MFKSKKEKEAIENYRKHASVALQCMDLFIKEVQALLDDDWEEMSKLEREIYEKEREGDALRRKNEYLFSEGLLFPADRMTFINLSEQIDKVIDKIQQVSRIIGLRKPSKEAIEFLKNSQIMDYLKVTQKSVKTMCESAISLLDNVHKAVEKAHEVEKYESQADELKLELLRKLYGEENSIDVLSILQLEKMILWIDAISDKAEDASDVIILITAKMHP</sequence>
<dbReference type="EMBL" id="CP001941">
    <property type="protein sequence ID" value="ADD07848.1"/>
    <property type="molecule type" value="Genomic_DNA"/>
</dbReference>
<dbReference type="GeneID" id="8826971"/>
<proteinExistence type="inferred from homology"/>
<dbReference type="Gene3D" id="1.20.58.220">
    <property type="entry name" value="Phosphate transport system protein phou homolog 2, domain 2"/>
    <property type="match status" value="1"/>
</dbReference>
<dbReference type="PANTHER" id="PTHR36536">
    <property type="entry name" value="UPF0111 PROTEIN HI_1603"/>
    <property type="match status" value="1"/>
</dbReference>
<dbReference type="InterPro" id="IPR018445">
    <property type="entry name" value="Put_Phosphate_transp_reg"/>
</dbReference>
<dbReference type="Proteomes" id="UP000001400">
    <property type="component" value="Chromosome"/>
</dbReference>
<keyword evidence="3" id="KW-1185">Reference proteome</keyword>
<dbReference type="OrthoDB" id="68479at2157"/>
<accession>B5IFC5</accession>
<organism evidence="2 3">
    <name type="scientific">Aciduliprofundum boonei (strain DSM 19572 / T469)</name>
    <dbReference type="NCBI Taxonomy" id="439481"/>
    <lineage>
        <taxon>Archaea</taxon>
        <taxon>Methanobacteriati</taxon>
        <taxon>Thermoplasmatota</taxon>
        <taxon>DHVE2 group</taxon>
        <taxon>Candidatus Aciduliprofundum</taxon>
    </lineage>
</organism>